<dbReference type="InterPro" id="IPR050979">
    <property type="entry name" value="LD-transpeptidase"/>
</dbReference>
<accession>A0ABQ6B4Z0</accession>
<keyword evidence="3" id="KW-0808">Transferase</keyword>
<evidence type="ECO:0000256" key="2">
    <source>
        <dbReference type="ARBA" id="ARBA00005992"/>
    </source>
</evidence>
<evidence type="ECO:0000256" key="3">
    <source>
        <dbReference type="ARBA" id="ARBA00022679"/>
    </source>
</evidence>
<dbReference type="InterPro" id="IPR036365">
    <property type="entry name" value="PGBD-like_sf"/>
</dbReference>
<dbReference type="Pfam" id="PF03734">
    <property type="entry name" value="YkuD"/>
    <property type="match status" value="1"/>
</dbReference>
<evidence type="ECO:0000256" key="5">
    <source>
        <dbReference type="ARBA" id="ARBA00022984"/>
    </source>
</evidence>
<evidence type="ECO:0000256" key="4">
    <source>
        <dbReference type="ARBA" id="ARBA00022960"/>
    </source>
</evidence>
<proteinExistence type="inferred from homology"/>
<comment type="caution">
    <text evidence="10">The sequence shown here is derived from an EMBL/GenBank/DDBJ whole genome shotgun (WGS) entry which is preliminary data.</text>
</comment>
<dbReference type="SUPFAM" id="SSF141523">
    <property type="entry name" value="L,D-transpeptidase catalytic domain-like"/>
    <property type="match status" value="1"/>
</dbReference>
<feature type="active site" description="Nucleophile" evidence="7">
    <location>
        <position position="299"/>
    </location>
</feature>
<feature type="domain" description="L,D-TPase catalytic" evidence="9">
    <location>
        <begin position="190"/>
        <end position="323"/>
    </location>
</feature>
<keyword evidence="4 7" id="KW-0133">Cell shape</keyword>
<reference evidence="11" key="1">
    <citation type="journal article" date="2019" name="Int. J. Syst. Evol. Microbiol.">
        <title>The Global Catalogue of Microorganisms (GCM) 10K type strain sequencing project: providing services to taxonomists for standard genome sequencing and annotation.</title>
        <authorList>
            <consortium name="The Broad Institute Genomics Platform"/>
            <consortium name="The Broad Institute Genome Sequencing Center for Infectious Disease"/>
            <person name="Wu L."/>
            <person name="Ma J."/>
        </authorList>
    </citation>
    <scope>NUCLEOTIDE SEQUENCE [LARGE SCALE GENOMIC DNA]</scope>
    <source>
        <strain evidence="11">NBRC 102520</strain>
    </source>
</reference>
<dbReference type="PANTHER" id="PTHR30582:SF30">
    <property type="entry name" value="BLR4375 PROTEIN"/>
    <property type="match status" value="1"/>
</dbReference>
<evidence type="ECO:0000259" key="9">
    <source>
        <dbReference type="PROSITE" id="PS52029"/>
    </source>
</evidence>
<evidence type="ECO:0000256" key="6">
    <source>
        <dbReference type="ARBA" id="ARBA00023316"/>
    </source>
</evidence>
<dbReference type="SUPFAM" id="SSF47090">
    <property type="entry name" value="PGBD-like"/>
    <property type="match status" value="1"/>
</dbReference>
<dbReference type="PROSITE" id="PS52029">
    <property type="entry name" value="LD_TPASE"/>
    <property type="match status" value="1"/>
</dbReference>
<evidence type="ECO:0000313" key="10">
    <source>
        <dbReference type="EMBL" id="GLR88901.1"/>
    </source>
</evidence>
<dbReference type="CDD" id="cd16913">
    <property type="entry name" value="YkuD_like"/>
    <property type="match status" value="1"/>
</dbReference>
<dbReference type="Gene3D" id="1.10.101.10">
    <property type="entry name" value="PGBD-like superfamily/PGBD"/>
    <property type="match status" value="1"/>
</dbReference>
<sequence length="344" mass="36590">MLRTLAAVVLSFLALTPVIAGGLDAAAINDAAMPAKPAGSDKPSSSIVKLQILLDRARFSPGEIDGKLGENAQKALSAFAEANELNLGKAITPDLWDKLAATSDGPAIVDYRITEADVKGPFLKTLPARMEDMKSLQALSYTSAREALAEKFHMSEALLSAINPGKTFDKAGETIAVANVIGQQNAMPVARVEIDKTRQTLKAFDASGKLLAFYPATVGSPEKPTPSGTLKVTAINQNPTYRYNPDYRFKGVKSKRPFTIEPGPNNPVGSTWINLSAEGYGIHGTPDPGKVSKSASHGCVRLTNWDALTLSANIKKGMPVVFLDQSAEATPAQHQASTRKSSRM</sequence>
<dbReference type="InterPro" id="IPR038063">
    <property type="entry name" value="Transpep_catalytic_dom"/>
</dbReference>
<dbReference type="Gene3D" id="2.40.440.10">
    <property type="entry name" value="L,D-transpeptidase catalytic domain-like"/>
    <property type="match status" value="1"/>
</dbReference>
<dbReference type="InterPro" id="IPR005490">
    <property type="entry name" value="LD_TPept_cat_dom"/>
</dbReference>
<gene>
    <name evidence="10" type="ORF">GCM10007857_56140</name>
</gene>
<evidence type="ECO:0000256" key="7">
    <source>
        <dbReference type="PROSITE-ProRule" id="PRU01373"/>
    </source>
</evidence>
<dbReference type="InterPro" id="IPR036366">
    <property type="entry name" value="PGBDSf"/>
</dbReference>
<evidence type="ECO:0000256" key="1">
    <source>
        <dbReference type="ARBA" id="ARBA00004752"/>
    </source>
</evidence>
<name>A0ABQ6B4Z0_9BRAD</name>
<dbReference type="EMBL" id="BSOW01000022">
    <property type="protein sequence ID" value="GLR88901.1"/>
    <property type="molecule type" value="Genomic_DNA"/>
</dbReference>
<evidence type="ECO:0000313" key="11">
    <source>
        <dbReference type="Proteomes" id="UP001156905"/>
    </source>
</evidence>
<feature type="chain" id="PRO_5046221208" evidence="8">
    <location>
        <begin position="21"/>
        <end position="344"/>
    </location>
</feature>
<organism evidence="10 11">
    <name type="scientific">Bradyrhizobium iriomotense</name>
    <dbReference type="NCBI Taxonomy" id="441950"/>
    <lineage>
        <taxon>Bacteria</taxon>
        <taxon>Pseudomonadati</taxon>
        <taxon>Pseudomonadota</taxon>
        <taxon>Alphaproteobacteria</taxon>
        <taxon>Hyphomicrobiales</taxon>
        <taxon>Nitrobacteraceae</taxon>
        <taxon>Bradyrhizobium</taxon>
    </lineage>
</organism>
<keyword evidence="11" id="KW-1185">Reference proteome</keyword>
<dbReference type="RefSeq" id="WP_284270762.1">
    <property type="nucleotide sequence ID" value="NZ_BSOW01000022.1"/>
</dbReference>
<feature type="signal peptide" evidence="8">
    <location>
        <begin position="1"/>
        <end position="20"/>
    </location>
</feature>
<keyword evidence="5 7" id="KW-0573">Peptidoglycan synthesis</keyword>
<feature type="active site" description="Proton donor/acceptor" evidence="7">
    <location>
        <position position="283"/>
    </location>
</feature>
<keyword evidence="6 7" id="KW-0961">Cell wall biogenesis/degradation</keyword>
<dbReference type="PANTHER" id="PTHR30582">
    <property type="entry name" value="L,D-TRANSPEPTIDASE"/>
    <property type="match status" value="1"/>
</dbReference>
<protein>
    <submittedName>
        <fullName evidence="10">Murein L,D-transpeptidase</fullName>
    </submittedName>
</protein>
<keyword evidence="8" id="KW-0732">Signal</keyword>
<comment type="similarity">
    <text evidence="2">Belongs to the YkuD family.</text>
</comment>
<comment type="pathway">
    <text evidence="1 7">Cell wall biogenesis; peptidoglycan biosynthesis.</text>
</comment>
<evidence type="ECO:0000256" key="8">
    <source>
        <dbReference type="SAM" id="SignalP"/>
    </source>
</evidence>
<dbReference type="Proteomes" id="UP001156905">
    <property type="component" value="Unassembled WGS sequence"/>
</dbReference>